<dbReference type="GO" id="GO:0003723">
    <property type="term" value="F:RNA binding"/>
    <property type="evidence" value="ECO:0007669"/>
    <property type="project" value="UniProtKB-UniRule"/>
</dbReference>
<dbReference type="VEuPathDB" id="TriTrypDB:ECC02_009861"/>
<protein>
    <recommendedName>
        <fullName evidence="5">ATP-dependent RNA helicase</fullName>
        <ecNumber evidence="5">3.6.4.13</ecNumber>
    </recommendedName>
</protein>
<feature type="domain" description="Helicase C-terminal" evidence="8">
    <location>
        <begin position="360"/>
        <end position="510"/>
    </location>
</feature>
<keyword evidence="3 5" id="KW-0067">ATP-binding</keyword>
<evidence type="ECO:0000259" key="8">
    <source>
        <dbReference type="PROSITE" id="PS51194"/>
    </source>
</evidence>
<evidence type="ECO:0000256" key="4">
    <source>
        <dbReference type="ARBA" id="ARBA00022884"/>
    </source>
</evidence>
<dbReference type="Pfam" id="PF00270">
    <property type="entry name" value="DEAD"/>
    <property type="match status" value="1"/>
</dbReference>
<dbReference type="InterPro" id="IPR001650">
    <property type="entry name" value="Helicase_C-like"/>
</dbReference>
<comment type="function">
    <text evidence="5">RNA helicase.</text>
</comment>
<dbReference type="SUPFAM" id="SSF52540">
    <property type="entry name" value="P-loop containing nucleoside triphosphate hydrolases"/>
    <property type="match status" value="1"/>
</dbReference>
<evidence type="ECO:0000313" key="9">
    <source>
        <dbReference type="EMBL" id="PWU88129.1"/>
    </source>
</evidence>
<feature type="domain" description="Helicase ATP-binding" evidence="7">
    <location>
        <begin position="91"/>
        <end position="333"/>
    </location>
</feature>
<dbReference type="EC" id="3.6.4.13" evidence="5"/>
<evidence type="ECO:0000259" key="7">
    <source>
        <dbReference type="PROSITE" id="PS51192"/>
    </source>
</evidence>
<dbReference type="AlphaFoldDB" id="A0A2V2UVH3"/>
<dbReference type="EMBL" id="PRFA01000079">
    <property type="protein sequence ID" value="PWU88129.1"/>
    <property type="molecule type" value="Genomic_DNA"/>
</dbReference>
<dbReference type="VEuPathDB" id="TriTrypDB:TcG_06238"/>
<dbReference type="VEuPathDB" id="TriTrypDB:Tc_MARK_989"/>
<dbReference type="GO" id="GO:0016787">
    <property type="term" value="F:hydrolase activity"/>
    <property type="evidence" value="ECO:0007669"/>
    <property type="project" value="UniProtKB-KW"/>
</dbReference>
<evidence type="ECO:0000256" key="1">
    <source>
        <dbReference type="ARBA" id="ARBA00022741"/>
    </source>
</evidence>
<comment type="catalytic activity">
    <reaction evidence="5">
        <text>ATP + H2O = ADP + phosphate + H(+)</text>
        <dbReference type="Rhea" id="RHEA:13065"/>
        <dbReference type="ChEBI" id="CHEBI:15377"/>
        <dbReference type="ChEBI" id="CHEBI:15378"/>
        <dbReference type="ChEBI" id="CHEBI:30616"/>
        <dbReference type="ChEBI" id="CHEBI:43474"/>
        <dbReference type="ChEBI" id="CHEBI:456216"/>
        <dbReference type="EC" id="3.6.4.13"/>
    </reaction>
</comment>
<evidence type="ECO:0000313" key="10">
    <source>
        <dbReference type="Proteomes" id="UP000246121"/>
    </source>
</evidence>
<dbReference type="CDD" id="cd18787">
    <property type="entry name" value="SF2_C_DEAD"/>
    <property type="match status" value="1"/>
</dbReference>
<dbReference type="InterPro" id="IPR027417">
    <property type="entry name" value="P-loop_NTPase"/>
</dbReference>
<dbReference type="GO" id="GO:0003724">
    <property type="term" value="F:RNA helicase activity"/>
    <property type="evidence" value="ECO:0007669"/>
    <property type="project" value="UniProtKB-EC"/>
</dbReference>
<dbReference type="VEuPathDB" id="TriTrypDB:C4B63_79g89"/>
<name>A0A2V2UVH3_TRYCR</name>
<dbReference type="Pfam" id="PF00271">
    <property type="entry name" value="Helicase_C"/>
    <property type="match status" value="1"/>
</dbReference>
<organism evidence="9 10">
    <name type="scientific">Trypanosoma cruzi</name>
    <dbReference type="NCBI Taxonomy" id="5693"/>
    <lineage>
        <taxon>Eukaryota</taxon>
        <taxon>Discoba</taxon>
        <taxon>Euglenozoa</taxon>
        <taxon>Kinetoplastea</taxon>
        <taxon>Metakinetoplastina</taxon>
        <taxon>Trypanosomatida</taxon>
        <taxon>Trypanosomatidae</taxon>
        <taxon>Trypanosoma</taxon>
        <taxon>Schizotrypanum</taxon>
    </lineage>
</organism>
<keyword evidence="2 5" id="KW-0378">Hydrolase</keyword>
<dbReference type="Proteomes" id="UP000246121">
    <property type="component" value="Unassembled WGS sequence"/>
</dbReference>
<evidence type="ECO:0000256" key="5">
    <source>
        <dbReference type="RuleBase" id="RU365068"/>
    </source>
</evidence>
<dbReference type="SMART" id="SM00490">
    <property type="entry name" value="HELICc"/>
    <property type="match status" value="1"/>
</dbReference>
<keyword evidence="4 5" id="KW-0694">RNA-binding</keyword>
<dbReference type="VEuPathDB" id="TriTrypDB:TcBrA4_0046790"/>
<accession>A0A2V2UVH3</accession>
<dbReference type="VEuPathDB" id="TriTrypDB:TCSYLVIO_007972"/>
<gene>
    <name evidence="9" type="ORF">C4B63_79g89</name>
</gene>
<comment type="domain">
    <text evidence="5">The Q motif is unique to and characteristic of the DEAD box family of RNA helicases and controls ATP binding and hydrolysis.</text>
</comment>
<reference evidence="9 10" key="1">
    <citation type="journal article" date="2018" name="Microb. Genom.">
        <title>Expanding an expanded genome: long-read sequencing of Trypanosoma cruzi.</title>
        <authorList>
            <person name="Berna L."/>
            <person name="Rodriguez M."/>
            <person name="Chiribao M.L."/>
            <person name="Parodi-Talice A."/>
            <person name="Pita S."/>
            <person name="Rijo G."/>
            <person name="Alvarez-Valin F."/>
            <person name="Robello C."/>
        </authorList>
    </citation>
    <scope>NUCLEOTIDE SEQUENCE [LARGE SCALE GENOMIC DNA]</scope>
    <source>
        <strain evidence="9 10">Dm28c</strain>
    </source>
</reference>
<dbReference type="GO" id="GO:0005524">
    <property type="term" value="F:ATP binding"/>
    <property type="evidence" value="ECO:0007669"/>
    <property type="project" value="UniProtKB-UniRule"/>
</dbReference>
<proteinExistence type="inferred from homology"/>
<comment type="caution">
    <text evidence="9">The sequence shown here is derived from an EMBL/GenBank/DDBJ whole genome shotgun (WGS) entry which is preliminary data.</text>
</comment>
<dbReference type="VEuPathDB" id="TriTrypDB:C3747_7g282"/>
<dbReference type="InterPro" id="IPR014001">
    <property type="entry name" value="Helicase_ATP-bd"/>
</dbReference>
<evidence type="ECO:0000256" key="2">
    <source>
        <dbReference type="ARBA" id="ARBA00022801"/>
    </source>
</evidence>
<dbReference type="VEuPathDB" id="TriTrypDB:TcCLB.511911.110"/>
<keyword evidence="5 9" id="KW-0347">Helicase</keyword>
<feature type="compositionally biased region" description="Acidic residues" evidence="6">
    <location>
        <begin position="220"/>
        <end position="239"/>
    </location>
</feature>
<dbReference type="InterPro" id="IPR011545">
    <property type="entry name" value="DEAD/DEAH_box_helicase_dom"/>
</dbReference>
<keyword evidence="1 5" id="KW-0547">Nucleotide-binding</keyword>
<feature type="region of interest" description="Disordered" evidence="6">
    <location>
        <begin position="198"/>
        <end position="239"/>
    </location>
</feature>
<dbReference type="SMART" id="SM00487">
    <property type="entry name" value="DEXDc"/>
    <property type="match status" value="1"/>
</dbReference>
<dbReference type="VEuPathDB" id="TriTrypDB:BCY84_03633"/>
<feature type="compositionally biased region" description="Basic and acidic residues" evidence="6">
    <location>
        <begin position="209"/>
        <end position="219"/>
    </location>
</feature>
<dbReference type="VEuPathDB" id="TriTrypDB:TCDM_05633"/>
<dbReference type="Gene3D" id="3.40.50.300">
    <property type="entry name" value="P-loop containing nucleotide triphosphate hydrolases"/>
    <property type="match status" value="2"/>
</dbReference>
<comment type="similarity">
    <text evidence="5">Belongs to the DEAD box helicase family.</text>
</comment>
<evidence type="ECO:0000256" key="3">
    <source>
        <dbReference type="ARBA" id="ARBA00022840"/>
    </source>
</evidence>
<sequence length="620" mass="69183">MNLYNWENESHNRRSKIKKTGTVVFHANESVDASFGNLQKEYQIGREVHPSLDGDEKEEKRKAPLMTAATAKALVKKMGFTSLLPCQAQCYRGIFNRRDVILHSRTGSGKTLAYALPVIERHMILEKHADAAAAGPFLLIFVFSNELAVQTKGVLKNIYPKLHICVAGFEDLASQKCDIVIGTVPSIDGAIRGKQKDDIQKGLKRKRHNEGEVEQTEKDDFNDDCDDDNDVEENENEEDCGNLTEGILEAGAVDASEVRAIVIDEVDLTLGPRFSNTGRRMRNLLKFIRKANGSLTDGLIKDFRSHHYVLCGATIPNWVLKAGFLGVKKYYYQLVAVGMAKLPEKLECFMLHCPYTSRVKTAARLLAVESFGRTVVFGTRRQIEELETELSAKKLELSFCSLSPSKDEIDRIAALEDFNGGVVSVILCTDLAARGLDFVDVHMVLMLSLPLHNMSVENFVHRAGRTARNSQSGRCLLLQEERERDTIEAIQKNAHVVFKAYLPSGTKEKDGDATKSTRVMGKSLAVAKPAAVKTKTTTKGSVTFALTVKNPFKYTNPNAIVPSALDVLKKNLGELFVNANIIEDHHRETVTFEYPADESHEVRRKLWKFALKEITPNQET</sequence>
<dbReference type="PANTHER" id="PTHR24031">
    <property type="entry name" value="RNA HELICASE"/>
    <property type="match status" value="1"/>
</dbReference>
<dbReference type="VEuPathDB" id="TriTrypDB:TcCL_NonESM08317"/>
<dbReference type="VEuPathDB" id="TriTrypDB:TcYC6_0015640"/>
<dbReference type="VEuPathDB" id="TriTrypDB:TcCLB.508637.70"/>
<dbReference type="PROSITE" id="PS51194">
    <property type="entry name" value="HELICASE_CTER"/>
    <property type="match status" value="1"/>
</dbReference>
<dbReference type="PROSITE" id="PS51192">
    <property type="entry name" value="HELICASE_ATP_BIND_1"/>
    <property type="match status" value="1"/>
</dbReference>
<evidence type="ECO:0000256" key="6">
    <source>
        <dbReference type="SAM" id="MobiDB-lite"/>
    </source>
</evidence>